<dbReference type="Proteomes" id="UP001175261">
    <property type="component" value="Unassembled WGS sequence"/>
</dbReference>
<accession>A0AA39GKT1</accession>
<dbReference type="AlphaFoldDB" id="A0AA39GKT1"/>
<feature type="compositionally biased region" description="Acidic residues" evidence="1">
    <location>
        <begin position="446"/>
        <end position="456"/>
    </location>
</feature>
<keyword evidence="3" id="KW-1185">Reference proteome</keyword>
<evidence type="ECO:0000313" key="2">
    <source>
        <dbReference type="EMBL" id="KAK0389215.1"/>
    </source>
</evidence>
<protein>
    <submittedName>
        <fullName evidence="2">Uncharacterized protein</fullName>
    </submittedName>
</protein>
<feature type="region of interest" description="Disordered" evidence="1">
    <location>
        <begin position="490"/>
        <end position="556"/>
    </location>
</feature>
<name>A0AA39GKT1_SARSR</name>
<feature type="compositionally biased region" description="Polar residues" evidence="1">
    <location>
        <begin position="409"/>
        <end position="420"/>
    </location>
</feature>
<feature type="compositionally biased region" description="Basic residues" evidence="1">
    <location>
        <begin position="289"/>
        <end position="307"/>
    </location>
</feature>
<organism evidence="2 3">
    <name type="scientific">Sarocladium strictum</name>
    <name type="common">Black bundle disease fungus</name>
    <name type="synonym">Acremonium strictum</name>
    <dbReference type="NCBI Taxonomy" id="5046"/>
    <lineage>
        <taxon>Eukaryota</taxon>
        <taxon>Fungi</taxon>
        <taxon>Dikarya</taxon>
        <taxon>Ascomycota</taxon>
        <taxon>Pezizomycotina</taxon>
        <taxon>Sordariomycetes</taxon>
        <taxon>Hypocreomycetidae</taxon>
        <taxon>Hypocreales</taxon>
        <taxon>Sarocladiaceae</taxon>
        <taxon>Sarocladium</taxon>
    </lineage>
</organism>
<feature type="compositionally biased region" description="Polar residues" evidence="1">
    <location>
        <begin position="516"/>
        <end position="537"/>
    </location>
</feature>
<reference evidence="2" key="1">
    <citation type="submission" date="2022-10" db="EMBL/GenBank/DDBJ databases">
        <title>Determination and structural analysis of whole genome sequence of Sarocladium strictum F4-1.</title>
        <authorList>
            <person name="Hu L."/>
            <person name="Jiang Y."/>
        </authorList>
    </citation>
    <scope>NUCLEOTIDE SEQUENCE</scope>
    <source>
        <strain evidence="2">F4-1</strain>
    </source>
</reference>
<sequence>MAKARSGTEGAHIRKRPREIFGGRDPYLLDIEPKDLKNLTKLLTMPKWVDPRAPDKEWRRDQRRRMDRLDYRLLKPRDLLTRAALKLGKQKIPYFPEPAPLCKLHDELDPRVVHNLMLMVANECTLRADKYRHACRYPTPKIHHVALPPEIEDWIDRLDRVTAQRLGGAYAFAEILRYMPKLSLSARMKGCTCEACLLAYIGGNDRVLADLWAGVKFREDSYKVHHRGREPRLLRIIESWLLHHDEESQTRIRIMRDKLLPNLEEARAIIIEHERVQDVAMRQMGKHSSSSHRHKGSHRSGRSKRQHGDRAPTSSSRPDKSSKDHRGKHADKRARPQSGRMTTEKGTTSSKESSTARPMTNWPSPFEFQVIEDEESKGSSRPTYSPPDSPLSPRNNGDYDEEHSGFVSPLTSDDGNNDASWNGRLAPPAGVQYPTTSQRHAFQDDGYGEFDEEDEELAAAEAWFERRTAHIDSTERGDIAEGISAFSAFQSPSAVPEALRPSYSREAEAEAEASDTDSWCSATVHTYVSQRPPTATQEPVPRPPSSRYTSDPISSRYSMAEAALHEEPPVPWEQWQKRFAHEETLARLEGR</sequence>
<proteinExistence type="predicted"/>
<gene>
    <name evidence="2" type="ORF">NLU13_2790</name>
</gene>
<feature type="region of interest" description="Disordered" evidence="1">
    <location>
        <begin position="280"/>
        <end position="456"/>
    </location>
</feature>
<evidence type="ECO:0000313" key="3">
    <source>
        <dbReference type="Proteomes" id="UP001175261"/>
    </source>
</evidence>
<feature type="compositionally biased region" description="Low complexity" evidence="1">
    <location>
        <begin position="344"/>
        <end position="355"/>
    </location>
</feature>
<comment type="caution">
    <text evidence="2">The sequence shown here is derived from an EMBL/GenBank/DDBJ whole genome shotgun (WGS) entry which is preliminary data.</text>
</comment>
<feature type="compositionally biased region" description="Polar residues" evidence="1">
    <location>
        <begin position="546"/>
        <end position="556"/>
    </location>
</feature>
<dbReference type="EMBL" id="JAPDFR010000002">
    <property type="protein sequence ID" value="KAK0389215.1"/>
    <property type="molecule type" value="Genomic_DNA"/>
</dbReference>
<evidence type="ECO:0000256" key="1">
    <source>
        <dbReference type="SAM" id="MobiDB-lite"/>
    </source>
</evidence>